<dbReference type="RefSeq" id="WP_165130477.1">
    <property type="nucleotide sequence ID" value="NZ_CP049248.1"/>
</dbReference>
<proteinExistence type="predicted"/>
<dbReference type="EMBL" id="JACIEC010000011">
    <property type="protein sequence ID" value="MBB4145778.1"/>
    <property type="molecule type" value="Genomic_DNA"/>
</dbReference>
<protein>
    <submittedName>
        <fullName evidence="2">GDP-4-dehydro-6-deoxy-D-mannose reductase</fullName>
        <ecNumber evidence="2">1.1.1.281</ecNumber>
    </submittedName>
</protein>
<organism evidence="2 3">
    <name type="scientific">Rhizobium rhizoryzae</name>
    <dbReference type="NCBI Taxonomy" id="451876"/>
    <lineage>
        <taxon>Bacteria</taxon>
        <taxon>Pseudomonadati</taxon>
        <taxon>Pseudomonadota</taxon>
        <taxon>Alphaproteobacteria</taxon>
        <taxon>Hyphomicrobiales</taxon>
        <taxon>Rhizobiaceae</taxon>
        <taxon>Rhizobium/Agrobacterium group</taxon>
        <taxon>Rhizobium</taxon>
    </lineage>
</organism>
<sequence length="312" mass="33631">MPKRRLLITGSQGFVGRAVTARILSHHADRIEPVEFIDPDTASRPDITDAQAVERAIGAAEADAVLHLAAIAAPREAQKDPTHAWSVNVMGTLHIANAMRRLTPKARLIWSGSSEAYGNAFNRSTSPVSEGAALEPMSPYGATKAAADIMLRQMAEDGFEAIAFRPFNHTGPGQTPDYVVPAFAEQIARIEAGLQEPILNVGNLEARRDFLDVQDVAEAYLLAATGPLPARRCYNVSTGQPVMIEALLQGLLAKSSRSITVQVDPARYFPNKVETASGDPSSLTSDLGWSPSIDLQETLQSVLDAQRARLRN</sequence>
<feature type="domain" description="NAD(P)-binding" evidence="1">
    <location>
        <begin position="8"/>
        <end position="300"/>
    </location>
</feature>
<dbReference type="Pfam" id="PF16363">
    <property type="entry name" value="GDP_Man_Dehyd"/>
    <property type="match status" value="1"/>
</dbReference>
<evidence type="ECO:0000259" key="1">
    <source>
        <dbReference type="Pfam" id="PF16363"/>
    </source>
</evidence>
<dbReference type="InterPro" id="IPR016040">
    <property type="entry name" value="NAD(P)-bd_dom"/>
</dbReference>
<dbReference type="SUPFAM" id="SSF51735">
    <property type="entry name" value="NAD(P)-binding Rossmann-fold domains"/>
    <property type="match status" value="1"/>
</dbReference>
<dbReference type="PANTHER" id="PTHR43000">
    <property type="entry name" value="DTDP-D-GLUCOSE 4,6-DEHYDRATASE-RELATED"/>
    <property type="match status" value="1"/>
</dbReference>
<name>A0A7W6LLU3_9HYPH</name>
<gene>
    <name evidence="2" type="ORF">GGQ72_004344</name>
</gene>
<comment type="caution">
    <text evidence="2">The sequence shown here is derived from an EMBL/GenBank/DDBJ whole genome shotgun (WGS) entry which is preliminary data.</text>
</comment>
<evidence type="ECO:0000313" key="3">
    <source>
        <dbReference type="Proteomes" id="UP000519897"/>
    </source>
</evidence>
<dbReference type="InterPro" id="IPR020904">
    <property type="entry name" value="Sc_DH/Rdtase_CS"/>
</dbReference>
<dbReference type="PROSITE" id="PS00061">
    <property type="entry name" value="ADH_SHORT"/>
    <property type="match status" value="1"/>
</dbReference>
<reference evidence="2 3" key="1">
    <citation type="submission" date="2020-08" db="EMBL/GenBank/DDBJ databases">
        <title>Genomic Encyclopedia of Type Strains, Phase IV (KMG-IV): sequencing the most valuable type-strain genomes for metagenomic binning, comparative biology and taxonomic classification.</title>
        <authorList>
            <person name="Goeker M."/>
        </authorList>
    </citation>
    <scope>NUCLEOTIDE SEQUENCE [LARGE SCALE GENOMIC DNA]</scope>
    <source>
        <strain evidence="2 3">DSM 29514</strain>
    </source>
</reference>
<dbReference type="Gene3D" id="3.90.25.10">
    <property type="entry name" value="UDP-galactose 4-epimerase, domain 1"/>
    <property type="match status" value="1"/>
</dbReference>
<dbReference type="AlphaFoldDB" id="A0A7W6LLU3"/>
<dbReference type="Proteomes" id="UP000519897">
    <property type="component" value="Unassembled WGS sequence"/>
</dbReference>
<keyword evidence="2" id="KW-0560">Oxidoreductase</keyword>
<dbReference type="InterPro" id="IPR036291">
    <property type="entry name" value="NAD(P)-bd_dom_sf"/>
</dbReference>
<dbReference type="GO" id="GO:0033705">
    <property type="term" value="F:GDP-4-dehydro-6-deoxy-D-mannose reductase activity"/>
    <property type="evidence" value="ECO:0007669"/>
    <property type="project" value="UniProtKB-EC"/>
</dbReference>
<dbReference type="Gene3D" id="3.40.50.720">
    <property type="entry name" value="NAD(P)-binding Rossmann-like Domain"/>
    <property type="match status" value="1"/>
</dbReference>
<accession>A0A7W6LLU3</accession>
<dbReference type="EC" id="1.1.1.281" evidence="2"/>
<keyword evidence="3" id="KW-1185">Reference proteome</keyword>
<evidence type="ECO:0000313" key="2">
    <source>
        <dbReference type="EMBL" id="MBB4145778.1"/>
    </source>
</evidence>